<reference evidence="1 2" key="1">
    <citation type="submission" date="2015-02" db="EMBL/GenBank/DDBJ databases">
        <title>Draft genome of a novel marine cyanobacterium (Chroococcales) isolated from South Atlantic Ocean.</title>
        <authorList>
            <person name="Rigonato J."/>
            <person name="Alvarenga D.O."/>
            <person name="Branco L.H."/>
            <person name="Varani A.M."/>
            <person name="Brandini F.P."/>
            <person name="Fiore M.F."/>
        </authorList>
    </citation>
    <scope>NUCLEOTIDE SEQUENCE [LARGE SCALE GENOMIC DNA]</scope>
    <source>
        <strain evidence="1 2">CENA595</strain>
    </source>
</reference>
<accession>A0A0D8ZNK6</accession>
<sequence length="63" mass="6973">MQQGFDELSIAIVNWLGQSLMTCNLEIASINSQRDTGGKVFNPLLLVLIPLLQKAEFSLQLVL</sequence>
<proteinExistence type="predicted"/>
<evidence type="ECO:0000313" key="1">
    <source>
        <dbReference type="EMBL" id="KJH70069.1"/>
    </source>
</evidence>
<gene>
    <name evidence="1" type="ORF">UH38_20175</name>
</gene>
<dbReference type="Proteomes" id="UP000032452">
    <property type="component" value="Unassembled WGS sequence"/>
</dbReference>
<keyword evidence="2" id="KW-1185">Reference proteome</keyword>
<protein>
    <submittedName>
        <fullName evidence="1">Uncharacterized protein</fullName>
    </submittedName>
</protein>
<dbReference type="AlphaFoldDB" id="A0A0D8ZNK6"/>
<dbReference type="EMBL" id="JYON01000028">
    <property type="protein sequence ID" value="KJH70069.1"/>
    <property type="molecule type" value="Genomic_DNA"/>
</dbReference>
<organism evidence="1 2">
    <name type="scientific">Aliterella atlantica CENA595</name>
    <dbReference type="NCBI Taxonomy" id="1618023"/>
    <lineage>
        <taxon>Bacteria</taxon>
        <taxon>Bacillati</taxon>
        <taxon>Cyanobacteriota</taxon>
        <taxon>Cyanophyceae</taxon>
        <taxon>Chroococcidiopsidales</taxon>
        <taxon>Aliterellaceae</taxon>
        <taxon>Aliterella</taxon>
    </lineage>
</organism>
<comment type="caution">
    <text evidence="1">The sequence shown here is derived from an EMBL/GenBank/DDBJ whole genome shotgun (WGS) entry which is preliminary data.</text>
</comment>
<name>A0A0D8ZNK6_9CYAN</name>
<evidence type="ECO:0000313" key="2">
    <source>
        <dbReference type="Proteomes" id="UP000032452"/>
    </source>
</evidence>
<dbReference type="STRING" id="1618023.UH38_20175"/>